<comment type="caution">
    <text evidence="5">The sequence shown here is derived from an EMBL/GenBank/DDBJ whole genome shotgun (WGS) entry which is preliminary data.</text>
</comment>
<dbReference type="EMBL" id="DXHX01000009">
    <property type="protein sequence ID" value="HIV73547.1"/>
    <property type="molecule type" value="Genomic_DNA"/>
</dbReference>
<evidence type="ECO:0000256" key="2">
    <source>
        <dbReference type="ARBA" id="ARBA00022801"/>
    </source>
</evidence>
<name>A0A9D1PKC1_9BACI</name>
<dbReference type="Gene3D" id="2.40.380.10">
    <property type="entry name" value="FomD-like"/>
    <property type="match status" value="1"/>
</dbReference>
<evidence type="ECO:0000313" key="6">
    <source>
        <dbReference type="Proteomes" id="UP000823937"/>
    </source>
</evidence>
<keyword evidence="3" id="KW-0460">Magnesium</keyword>
<dbReference type="Pfam" id="PF04167">
    <property type="entry name" value="DUF402"/>
    <property type="match status" value="1"/>
</dbReference>
<dbReference type="GO" id="GO:0046872">
    <property type="term" value="F:metal ion binding"/>
    <property type="evidence" value="ECO:0007669"/>
    <property type="project" value="UniProtKB-KW"/>
</dbReference>
<accession>A0A9D1PKC1</accession>
<dbReference type="PANTHER" id="PTHR39159">
    <property type="match status" value="1"/>
</dbReference>
<keyword evidence="2" id="KW-0378">Hydrolase</keyword>
<reference evidence="5" key="1">
    <citation type="journal article" date="2021" name="PeerJ">
        <title>Extensive microbial diversity within the chicken gut microbiome revealed by metagenomics and culture.</title>
        <authorList>
            <person name="Gilroy R."/>
            <person name="Ravi A."/>
            <person name="Getino M."/>
            <person name="Pursley I."/>
            <person name="Horton D.L."/>
            <person name="Alikhan N.F."/>
            <person name="Baker D."/>
            <person name="Gharbi K."/>
            <person name="Hall N."/>
            <person name="Watson M."/>
            <person name="Adriaenssens E.M."/>
            <person name="Foster-Nyarko E."/>
            <person name="Jarju S."/>
            <person name="Secka A."/>
            <person name="Antonio M."/>
            <person name="Oren A."/>
            <person name="Chaudhuri R.R."/>
            <person name="La Ragione R."/>
            <person name="Hildebrand F."/>
            <person name="Pallen M.J."/>
        </authorList>
    </citation>
    <scope>NUCLEOTIDE SEQUENCE</scope>
    <source>
        <strain evidence="5">CHK169-2315</strain>
    </source>
</reference>
<sequence>MIKGSTISIESLKHDKSLHRRWETNEILYTDTNIVIGKNNRTMVVERNEKRWRTKEPAIFYFDDRYWFNIILLFGENYYYYCNMASPFTYANKKITYIDYDLDIIVDDSYAYHIMDEEEFLLHLQQYDYEEAVIQKVMEHKEILIEWIEKRKGPFHPSFIEKWLQVIEKEDGVHE</sequence>
<dbReference type="PANTHER" id="PTHR39159:SF1">
    <property type="entry name" value="UPF0374 PROTEIN YGAC"/>
    <property type="match status" value="1"/>
</dbReference>
<evidence type="ECO:0000256" key="3">
    <source>
        <dbReference type="ARBA" id="ARBA00022842"/>
    </source>
</evidence>
<proteinExistence type="predicted"/>
<dbReference type="Proteomes" id="UP000823937">
    <property type="component" value="Unassembled WGS sequence"/>
</dbReference>
<reference evidence="5" key="2">
    <citation type="submission" date="2021-04" db="EMBL/GenBank/DDBJ databases">
        <authorList>
            <person name="Gilroy R."/>
        </authorList>
    </citation>
    <scope>NUCLEOTIDE SEQUENCE</scope>
    <source>
        <strain evidence="5">CHK169-2315</strain>
    </source>
</reference>
<dbReference type="PIRSF" id="PIRSF028345">
    <property type="entry name" value="UCP028345"/>
    <property type="match status" value="1"/>
</dbReference>
<keyword evidence="1" id="KW-0479">Metal-binding</keyword>
<organism evidence="5 6">
    <name type="scientific">Candidatus Pseudogracilibacillus intestinigallinarum</name>
    <dbReference type="NCBI Taxonomy" id="2838742"/>
    <lineage>
        <taxon>Bacteria</taxon>
        <taxon>Bacillati</taxon>
        <taxon>Bacillota</taxon>
        <taxon>Bacilli</taxon>
        <taxon>Bacillales</taxon>
        <taxon>Bacillaceae</taxon>
        <taxon>Pseudogracilibacillus</taxon>
    </lineage>
</organism>
<evidence type="ECO:0000259" key="4">
    <source>
        <dbReference type="Pfam" id="PF04167"/>
    </source>
</evidence>
<dbReference type="SUPFAM" id="SSF159234">
    <property type="entry name" value="FomD-like"/>
    <property type="match status" value="1"/>
</dbReference>
<protein>
    <submittedName>
        <fullName evidence="5">DUF402 domain-containing protein</fullName>
    </submittedName>
</protein>
<dbReference type="InterPro" id="IPR035930">
    <property type="entry name" value="FomD-like_sf"/>
</dbReference>
<dbReference type="InterPro" id="IPR050212">
    <property type="entry name" value="Ntdp-like"/>
</dbReference>
<gene>
    <name evidence="5" type="ORF">H9895_00520</name>
</gene>
<dbReference type="InterPro" id="IPR007295">
    <property type="entry name" value="DUF402"/>
</dbReference>
<evidence type="ECO:0000313" key="5">
    <source>
        <dbReference type="EMBL" id="HIV73547.1"/>
    </source>
</evidence>
<evidence type="ECO:0000256" key="1">
    <source>
        <dbReference type="ARBA" id="ARBA00022723"/>
    </source>
</evidence>
<dbReference type="GO" id="GO:0016787">
    <property type="term" value="F:hydrolase activity"/>
    <property type="evidence" value="ECO:0007669"/>
    <property type="project" value="UniProtKB-KW"/>
</dbReference>
<dbReference type="InterPro" id="IPR016882">
    <property type="entry name" value="SA1684"/>
</dbReference>
<dbReference type="AlphaFoldDB" id="A0A9D1PKC1"/>
<feature type="domain" description="DUF402" evidence="4">
    <location>
        <begin position="16"/>
        <end position="152"/>
    </location>
</feature>